<dbReference type="EMBL" id="RXHU01000025">
    <property type="protein sequence ID" value="RTE09898.1"/>
    <property type="molecule type" value="Genomic_DNA"/>
</dbReference>
<dbReference type="Proteomes" id="UP000276128">
    <property type="component" value="Unassembled WGS sequence"/>
</dbReference>
<name>A0A3S0AQ86_9BACL</name>
<accession>A0A3S0AQ86</accession>
<proteinExistence type="predicted"/>
<evidence type="ECO:0000313" key="1">
    <source>
        <dbReference type="EMBL" id="RTE09898.1"/>
    </source>
</evidence>
<dbReference type="OrthoDB" id="2629046at2"/>
<dbReference type="RefSeq" id="WP_126141112.1">
    <property type="nucleotide sequence ID" value="NZ_RXHU01000025.1"/>
</dbReference>
<sequence>MLLYQLTQWFEERSSLQASLRMESADSAGDVHRRIEEVEQQLYAHAERWKQAIEEASFLQFPYEAPHLDDDMVL</sequence>
<dbReference type="AlphaFoldDB" id="A0A3S0AQ86"/>
<keyword evidence="2" id="KW-1185">Reference proteome</keyword>
<comment type="caution">
    <text evidence="1">The sequence shown here is derived from an EMBL/GenBank/DDBJ whole genome shotgun (WGS) entry which is preliminary data.</text>
</comment>
<reference evidence="1 2" key="1">
    <citation type="submission" date="2018-12" db="EMBL/GenBank/DDBJ databases">
        <title>Bacillus ochoae sp. nov., Paenibacillus whitsoniae sp. nov., Paenibacillus spiritus sp. nov. Isolated from the Mars Exploration Rover during spacecraft assembly.</title>
        <authorList>
            <person name="Seuylemezian A."/>
            <person name="Vaishampayan P."/>
        </authorList>
    </citation>
    <scope>NUCLEOTIDE SEQUENCE [LARGE SCALE GENOMIC DNA]</scope>
    <source>
        <strain evidence="1 2">MER 54</strain>
    </source>
</reference>
<evidence type="ECO:0000313" key="2">
    <source>
        <dbReference type="Proteomes" id="UP000276128"/>
    </source>
</evidence>
<protein>
    <submittedName>
        <fullName evidence="1">Uncharacterized protein</fullName>
    </submittedName>
</protein>
<organism evidence="1 2">
    <name type="scientific">Paenibacillus whitsoniae</name>
    <dbReference type="NCBI Taxonomy" id="2496558"/>
    <lineage>
        <taxon>Bacteria</taxon>
        <taxon>Bacillati</taxon>
        <taxon>Bacillota</taxon>
        <taxon>Bacilli</taxon>
        <taxon>Bacillales</taxon>
        <taxon>Paenibacillaceae</taxon>
        <taxon>Paenibacillus</taxon>
    </lineage>
</organism>
<gene>
    <name evidence="1" type="ORF">EJQ19_10230</name>
</gene>